<dbReference type="PANTHER" id="PTHR43798">
    <property type="entry name" value="MONOACYLGLYCEROL LIPASE"/>
    <property type="match status" value="1"/>
</dbReference>
<dbReference type="AlphaFoldDB" id="A0A4Q2SJH0"/>
<keyword evidence="2" id="KW-0472">Membrane</keyword>
<evidence type="ECO:0000259" key="3">
    <source>
        <dbReference type="Pfam" id="PF00561"/>
    </source>
</evidence>
<keyword evidence="2" id="KW-1133">Transmembrane helix</keyword>
<dbReference type="InterPro" id="IPR029058">
    <property type="entry name" value="AB_hydrolase_fold"/>
</dbReference>
<dbReference type="SUPFAM" id="SSF53474">
    <property type="entry name" value="alpha/beta-Hydrolases"/>
    <property type="match status" value="1"/>
</dbReference>
<organism evidence="4 5">
    <name type="scientific">Nocardioides zhouii</name>
    <dbReference type="NCBI Taxonomy" id="1168729"/>
    <lineage>
        <taxon>Bacteria</taxon>
        <taxon>Bacillati</taxon>
        <taxon>Actinomycetota</taxon>
        <taxon>Actinomycetes</taxon>
        <taxon>Propionibacteriales</taxon>
        <taxon>Nocardioidaceae</taxon>
        <taxon>Nocardioides</taxon>
    </lineage>
</organism>
<dbReference type="Gene3D" id="3.40.50.1820">
    <property type="entry name" value="alpha/beta hydrolase"/>
    <property type="match status" value="1"/>
</dbReference>
<proteinExistence type="predicted"/>
<protein>
    <recommendedName>
        <fullName evidence="3">AB hydrolase-1 domain-containing protein</fullName>
    </recommendedName>
</protein>
<dbReference type="Proteomes" id="UP000291101">
    <property type="component" value="Unassembled WGS sequence"/>
</dbReference>
<feature type="domain" description="AB hydrolase-1" evidence="3">
    <location>
        <begin position="113"/>
        <end position="208"/>
    </location>
</feature>
<dbReference type="GO" id="GO:0003824">
    <property type="term" value="F:catalytic activity"/>
    <property type="evidence" value="ECO:0007669"/>
    <property type="project" value="UniProtKB-ARBA"/>
</dbReference>
<dbReference type="Pfam" id="PF00561">
    <property type="entry name" value="Abhydrolase_1"/>
    <property type="match status" value="1"/>
</dbReference>
<dbReference type="RefSeq" id="WP_129428791.1">
    <property type="nucleotide sequence ID" value="NZ_SDWV01000031.1"/>
</dbReference>
<evidence type="ECO:0000256" key="2">
    <source>
        <dbReference type="SAM" id="Phobius"/>
    </source>
</evidence>
<dbReference type="EMBL" id="SDWV01000031">
    <property type="protein sequence ID" value="RYC04154.1"/>
    <property type="molecule type" value="Genomic_DNA"/>
</dbReference>
<keyword evidence="2" id="KW-0812">Transmembrane</keyword>
<evidence type="ECO:0000256" key="1">
    <source>
        <dbReference type="SAM" id="MobiDB-lite"/>
    </source>
</evidence>
<dbReference type="OrthoDB" id="7185741at2"/>
<comment type="caution">
    <text evidence="4">The sequence shown here is derived from an EMBL/GenBank/DDBJ whole genome shotgun (WGS) entry which is preliminary data.</text>
</comment>
<gene>
    <name evidence="4" type="ORF">EUA94_20745</name>
</gene>
<feature type="region of interest" description="Disordered" evidence="1">
    <location>
        <begin position="221"/>
        <end position="246"/>
    </location>
</feature>
<sequence>MRDHETMLQKDLDQIADQLEPRAGWQGDLLDALDDARSTAARRRLHVTSAAMVVVVLLVVGVGVVVRLGGHVEPEPARLPDSRSVDIGGRSLFLDCRGQAQGDDETVVVDRSIGGSAEAWEAVVAQLATSTRVCLYDRAGVGRSDAPPRAPRTAADLAADLRELIATADLGPRVVLVADGAAAYTATELADLDPTLLSGLVLLDPRGVNVTIDRTTALGDKVTGEPRSVTQQRADLASDEASRNGEQISLPASEAEAAETLTAAGPGFGDVPVIVLWPALGRERLPTLPSPLRERWWSTWRAGQDLYAAESARGEVREVAGTSGSLSSTAPASVADAVLGILSAD</sequence>
<dbReference type="InterPro" id="IPR050266">
    <property type="entry name" value="AB_hydrolase_sf"/>
</dbReference>
<keyword evidence="5" id="KW-1185">Reference proteome</keyword>
<evidence type="ECO:0000313" key="4">
    <source>
        <dbReference type="EMBL" id="RYC04154.1"/>
    </source>
</evidence>
<feature type="transmembrane region" description="Helical" evidence="2">
    <location>
        <begin position="47"/>
        <end position="70"/>
    </location>
</feature>
<dbReference type="InterPro" id="IPR000073">
    <property type="entry name" value="AB_hydrolase_1"/>
</dbReference>
<accession>A0A4Q2SJH0</accession>
<dbReference type="PANTHER" id="PTHR43798:SF33">
    <property type="entry name" value="HYDROLASE, PUTATIVE (AFU_ORTHOLOGUE AFUA_2G14860)-RELATED"/>
    <property type="match status" value="1"/>
</dbReference>
<name>A0A4Q2SJH0_9ACTN</name>
<evidence type="ECO:0000313" key="5">
    <source>
        <dbReference type="Proteomes" id="UP000291101"/>
    </source>
</evidence>
<reference evidence="4 5" key="1">
    <citation type="submission" date="2019-01" db="EMBL/GenBank/DDBJ databases">
        <title>Novel species of Nocardioides.</title>
        <authorList>
            <person name="Liu Q."/>
            <person name="X Y.-H."/>
        </authorList>
    </citation>
    <scope>NUCLEOTIDE SEQUENCE [LARGE SCALE GENOMIC DNA]</scope>
    <source>
        <strain evidence="4 5">HLT2-9</strain>
    </source>
</reference>
<dbReference type="GO" id="GO:0016020">
    <property type="term" value="C:membrane"/>
    <property type="evidence" value="ECO:0007669"/>
    <property type="project" value="TreeGrafter"/>
</dbReference>